<comment type="subcellular location">
    <subcellularLocation>
        <location evidence="1">Secreted</location>
    </subcellularLocation>
</comment>
<evidence type="ECO:0000256" key="1">
    <source>
        <dbReference type="ARBA" id="ARBA00004613"/>
    </source>
</evidence>
<dbReference type="PANTHER" id="PTHR10009">
    <property type="entry name" value="PROTEIN YELLOW-RELATED"/>
    <property type="match status" value="1"/>
</dbReference>
<dbReference type="OrthoDB" id="7776143at2759"/>
<comment type="caution">
    <text evidence="5">The sequence shown here is derived from an EMBL/GenBank/DDBJ whole genome shotgun (WGS) entry which is preliminary data.</text>
</comment>
<reference evidence="5" key="1">
    <citation type="submission" date="2020-08" db="EMBL/GenBank/DDBJ databases">
        <title>Genome sequencing and assembly of the red palm weevil Rhynchophorus ferrugineus.</title>
        <authorList>
            <person name="Dias G.B."/>
            <person name="Bergman C.M."/>
            <person name="Manee M."/>
        </authorList>
    </citation>
    <scope>NUCLEOTIDE SEQUENCE</scope>
    <source>
        <strain evidence="5">AA-2017</strain>
        <tissue evidence="5">Whole larva</tissue>
    </source>
</reference>
<dbReference type="InterPro" id="IPR011042">
    <property type="entry name" value="6-blade_b-propeller_TolB-like"/>
</dbReference>
<accession>A0A834IH27</accession>
<evidence type="ECO:0000256" key="4">
    <source>
        <dbReference type="ARBA" id="ARBA00022729"/>
    </source>
</evidence>
<dbReference type="Pfam" id="PF03022">
    <property type="entry name" value="MRJP"/>
    <property type="match status" value="1"/>
</dbReference>
<keyword evidence="4" id="KW-0732">Signal</keyword>
<keyword evidence="6" id="KW-1185">Reference proteome</keyword>
<evidence type="ECO:0000313" key="6">
    <source>
        <dbReference type="Proteomes" id="UP000625711"/>
    </source>
</evidence>
<evidence type="ECO:0000256" key="2">
    <source>
        <dbReference type="ARBA" id="ARBA00009127"/>
    </source>
</evidence>
<dbReference type="GO" id="GO:0005576">
    <property type="term" value="C:extracellular region"/>
    <property type="evidence" value="ECO:0007669"/>
    <property type="project" value="UniProtKB-SubCell"/>
</dbReference>
<evidence type="ECO:0000256" key="3">
    <source>
        <dbReference type="ARBA" id="ARBA00022525"/>
    </source>
</evidence>
<sequence length="445" mass="50568">MKVRIFLYLVYSYITTVARSIGLKDEFTWSRINYDWTQDSSLIASFSGMKVVEESGFFFNGLINVDSYTPTEGTKISPAKILETTSVDYQYANNIPMGANVWKNKLFITVPRRRLGVPSTLNYIPLDSPVKHNVPLIPYPSWSLNLFPDTSGKGDNLVSIYRVEIDTCDRMWFVDTGVIEIPGNVTRVKEPQLILINLQTDEIIHRVTVSENVLRPNTLLASVTVDLPKQFCSKAFAYLPDLSGFGLIVYSLEEDRFWRVNHNYFYLEPAAGEFLVGGYNFQWNDGVFSVELSQEKPDGFRDMYFHSMAGTHIYKVSTKVLRNETLSTRSYHANDFTNIGDRGPKSQTSMADIHKASGIMFLGLVNKNAVACWNTQKGLKTISIVHKDDSKMVYPSDVKVSGDQVFVLTNRMPVFLYGKLNYDDVNFRIWFNTVEDAVKYTNCAA</sequence>
<protein>
    <submittedName>
        <fullName evidence="5">Uncharacterized protein</fullName>
    </submittedName>
</protein>
<name>A0A834IH27_RHYFE</name>
<organism evidence="5 6">
    <name type="scientific">Rhynchophorus ferrugineus</name>
    <name type="common">Red palm weevil</name>
    <name type="synonym">Curculio ferrugineus</name>
    <dbReference type="NCBI Taxonomy" id="354439"/>
    <lineage>
        <taxon>Eukaryota</taxon>
        <taxon>Metazoa</taxon>
        <taxon>Ecdysozoa</taxon>
        <taxon>Arthropoda</taxon>
        <taxon>Hexapoda</taxon>
        <taxon>Insecta</taxon>
        <taxon>Pterygota</taxon>
        <taxon>Neoptera</taxon>
        <taxon>Endopterygota</taxon>
        <taxon>Coleoptera</taxon>
        <taxon>Polyphaga</taxon>
        <taxon>Cucujiformia</taxon>
        <taxon>Curculionidae</taxon>
        <taxon>Dryophthorinae</taxon>
        <taxon>Rhynchophorus</taxon>
    </lineage>
</organism>
<dbReference type="Proteomes" id="UP000625711">
    <property type="component" value="Unassembled WGS sequence"/>
</dbReference>
<dbReference type="PANTHER" id="PTHR10009:SF11">
    <property type="entry name" value="RH54244P"/>
    <property type="match status" value="1"/>
</dbReference>
<proteinExistence type="inferred from homology"/>
<comment type="similarity">
    <text evidence="2">Belongs to the major royal jelly protein family.</text>
</comment>
<keyword evidence="3" id="KW-0964">Secreted</keyword>
<gene>
    <name evidence="5" type="ORF">GWI33_005699</name>
</gene>
<dbReference type="InterPro" id="IPR017996">
    <property type="entry name" value="MRJP/yellow-related"/>
</dbReference>
<dbReference type="EMBL" id="JAACXV010000281">
    <property type="protein sequence ID" value="KAF7280599.1"/>
    <property type="molecule type" value="Genomic_DNA"/>
</dbReference>
<dbReference type="AlphaFoldDB" id="A0A834IH27"/>
<evidence type="ECO:0000313" key="5">
    <source>
        <dbReference type="EMBL" id="KAF7280599.1"/>
    </source>
</evidence>
<dbReference type="Gene3D" id="2.120.10.30">
    <property type="entry name" value="TolB, C-terminal domain"/>
    <property type="match status" value="1"/>
</dbReference>